<dbReference type="Pfam" id="PF13191">
    <property type="entry name" value="AAA_16"/>
    <property type="match status" value="1"/>
</dbReference>
<keyword evidence="5" id="KW-1185">Reference proteome</keyword>
<dbReference type="GO" id="GO:0004016">
    <property type="term" value="F:adenylate cyclase activity"/>
    <property type="evidence" value="ECO:0007669"/>
    <property type="project" value="TreeGrafter"/>
</dbReference>
<name>A0A239IYJ8_9ACTN</name>
<dbReference type="InterPro" id="IPR027417">
    <property type="entry name" value="P-loop_NTPase"/>
</dbReference>
<organism evidence="4 5">
    <name type="scientific">Geodermatophilus saharensis</name>
    <dbReference type="NCBI Taxonomy" id="1137994"/>
    <lineage>
        <taxon>Bacteria</taxon>
        <taxon>Bacillati</taxon>
        <taxon>Actinomycetota</taxon>
        <taxon>Actinomycetes</taxon>
        <taxon>Geodermatophilales</taxon>
        <taxon>Geodermatophilaceae</taxon>
        <taxon>Geodermatophilus</taxon>
    </lineage>
</organism>
<reference evidence="5" key="1">
    <citation type="submission" date="2017-06" db="EMBL/GenBank/DDBJ databases">
        <authorList>
            <person name="Varghese N."/>
            <person name="Submissions S."/>
        </authorList>
    </citation>
    <scope>NUCLEOTIDE SEQUENCE [LARGE SCALE GENOMIC DNA]</scope>
    <source>
        <strain evidence="5">DSM 45423</strain>
    </source>
</reference>
<evidence type="ECO:0000313" key="5">
    <source>
        <dbReference type="Proteomes" id="UP000198386"/>
    </source>
</evidence>
<evidence type="ECO:0000256" key="1">
    <source>
        <dbReference type="ARBA" id="ARBA00022741"/>
    </source>
</evidence>
<proteinExistence type="predicted"/>
<gene>
    <name evidence="4" type="ORF">SAMN04488107_4536</name>
</gene>
<dbReference type="PANTHER" id="PTHR16305:SF35">
    <property type="entry name" value="TRANSCRIPTIONAL ACTIVATOR DOMAIN"/>
    <property type="match status" value="1"/>
</dbReference>
<dbReference type="AlphaFoldDB" id="A0A239IYJ8"/>
<keyword evidence="1" id="KW-0547">Nucleotide-binding</keyword>
<dbReference type="PANTHER" id="PTHR16305">
    <property type="entry name" value="TESTICULAR SOLUBLE ADENYLYL CYCLASE"/>
    <property type="match status" value="1"/>
</dbReference>
<feature type="domain" description="Orc1-like AAA ATPase" evidence="3">
    <location>
        <begin position="2"/>
        <end position="156"/>
    </location>
</feature>
<dbReference type="InterPro" id="IPR041664">
    <property type="entry name" value="AAA_16"/>
</dbReference>
<evidence type="ECO:0000256" key="2">
    <source>
        <dbReference type="ARBA" id="ARBA00022840"/>
    </source>
</evidence>
<dbReference type="Proteomes" id="UP000198386">
    <property type="component" value="Unassembled WGS sequence"/>
</dbReference>
<dbReference type="EMBL" id="FZOH01000013">
    <property type="protein sequence ID" value="SNS98462.1"/>
    <property type="molecule type" value="Genomic_DNA"/>
</dbReference>
<dbReference type="GO" id="GO:0005737">
    <property type="term" value="C:cytoplasm"/>
    <property type="evidence" value="ECO:0007669"/>
    <property type="project" value="TreeGrafter"/>
</dbReference>
<evidence type="ECO:0000313" key="4">
    <source>
        <dbReference type="EMBL" id="SNS98462.1"/>
    </source>
</evidence>
<accession>A0A239IYJ8</accession>
<sequence>MLAGRDAERATVAALLDAARDARGGALVVRGVAGSGKSALLAEAVTAATGTRVLRTQGVESESPLAFAALQRLLWPLHGGLDALPAPQRRALGAALGEAEGEGDRFLAFLGTLSLLADAAEEAPVLAVVDDAHWLDDASAAALLFAARRLQAERVALLFAVRDGEGRSFDAPDLPTVVLGGITGAAAGALLAARSGAAVDPGVRDRLVTATGGNPLALGELADALTADQLAGRAPLPAQLPLTGGVERAFLDRFRRLGEPAQRFLLVAAADDTGRPAVVRDAAERLGAGDDALDEAERAGLLRVEEGVVSLYHPLVRSAVY</sequence>
<keyword evidence="2" id="KW-0067">ATP-binding</keyword>
<feature type="non-terminal residue" evidence="4">
    <location>
        <position position="321"/>
    </location>
</feature>
<protein>
    <submittedName>
        <fullName evidence="4">AAA ATPase domain-containing protein</fullName>
    </submittedName>
</protein>
<dbReference type="SUPFAM" id="SSF52540">
    <property type="entry name" value="P-loop containing nucleoside triphosphate hydrolases"/>
    <property type="match status" value="1"/>
</dbReference>
<evidence type="ECO:0000259" key="3">
    <source>
        <dbReference type="Pfam" id="PF13191"/>
    </source>
</evidence>
<dbReference type="GO" id="GO:0005524">
    <property type="term" value="F:ATP binding"/>
    <property type="evidence" value="ECO:0007669"/>
    <property type="project" value="UniProtKB-KW"/>
</dbReference>
<dbReference type="RefSeq" id="WP_176450151.1">
    <property type="nucleotide sequence ID" value="NZ_FZOH01000013.1"/>
</dbReference>